<dbReference type="EMBL" id="LT854260">
    <property type="protein sequence ID" value="SMR56623.1"/>
    <property type="molecule type" value="Genomic_DNA"/>
</dbReference>
<protein>
    <submittedName>
        <fullName evidence="2">Uncharacterized protein</fullName>
    </submittedName>
</protein>
<sequence>MADDDAYSTQLMQLWTTGFDACHQLYEEDKLDACFEQVQRELVDQSMPLYHRMRFLLLFAACSDDWYEADDAIARCENIWQSTRSYHTPGADERVDDGLYEVRQLLDTMRRDLDLKPRVLIDREVEEENEDVDMAEDSEEEAEEEEDEEVDEEEEYDEDDFTAPVSVKSGLEILPKALDPQGSVPSESKPPILPELKARSTSGFDAVFNHWKELENAESADDSGRIGNKSKKPFRSVGVPKDQVIVEEKGAMEGKAGVVEDEREVKIEPEAEADKTEREVESEKMRRVSEMPLRFANIRAPKRE</sequence>
<feature type="region of interest" description="Disordered" evidence="1">
    <location>
        <begin position="176"/>
        <end position="195"/>
    </location>
</feature>
<feature type="region of interest" description="Disordered" evidence="1">
    <location>
        <begin position="217"/>
        <end position="236"/>
    </location>
</feature>
<proteinExistence type="predicted"/>
<organism evidence="2">
    <name type="scientific">Zymoseptoria tritici ST99CH_1E4</name>
    <dbReference type="NCBI Taxonomy" id="1276532"/>
    <lineage>
        <taxon>Eukaryota</taxon>
        <taxon>Fungi</taxon>
        <taxon>Dikarya</taxon>
        <taxon>Ascomycota</taxon>
        <taxon>Pezizomycotina</taxon>
        <taxon>Dothideomycetes</taxon>
        <taxon>Dothideomycetidae</taxon>
        <taxon>Mycosphaerellales</taxon>
        <taxon>Mycosphaerellaceae</taxon>
        <taxon>Zymoseptoria</taxon>
    </lineage>
</organism>
<evidence type="ECO:0000256" key="1">
    <source>
        <dbReference type="SAM" id="MobiDB-lite"/>
    </source>
</evidence>
<accession>A0A2H1GSW8</accession>
<dbReference type="AlphaFoldDB" id="A0A2H1GSW8"/>
<feature type="region of interest" description="Disordered" evidence="1">
    <location>
        <begin position="124"/>
        <end position="159"/>
    </location>
</feature>
<name>A0A2H1GSW8_ZYMTR</name>
<dbReference type="Proteomes" id="UP000245764">
    <property type="component" value="Chromosome 8"/>
</dbReference>
<gene>
    <name evidence="2" type="ORF">ZT1E4_G8220</name>
</gene>
<evidence type="ECO:0000313" key="2">
    <source>
        <dbReference type="EMBL" id="SMR56623.1"/>
    </source>
</evidence>
<reference evidence="2" key="1">
    <citation type="submission" date="2017-05" db="EMBL/GenBank/DDBJ databases">
        <authorList>
            <person name="Plissonneau C."/>
            <person name="Plissonneau C."/>
        </authorList>
    </citation>
    <scope>NUCLEOTIDE SEQUENCE</scope>
</reference>